<dbReference type="Proteomes" id="UP000605784">
    <property type="component" value="Unassembled WGS sequence"/>
</dbReference>
<gene>
    <name evidence="3" type="ORF">GCM10009030_04870</name>
</gene>
<accession>A0A830GG33</accession>
<evidence type="ECO:0000313" key="3">
    <source>
        <dbReference type="EMBL" id="GGN86816.1"/>
    </source>
</evidence>
<evidence type="ECO:0000256" key="1">
    <source>
        <dbReference type="SAM" id="MobiDB-lite"/>
    </source>
</evidence>
<reference evidence="3" key="1">
    <citation type="journal article" date="2014" name="Int. J. Syst. Evol. Microbiol.">
        <title>Complete genome sequence of Corynebacterium casei LMG S-19264T (=DSM 44701T), isolated from a smear-ripened cheese.</title>
        <authorList>
            <consortium name="US DOE Joint Genome Institute (JGI-PGF)"/>
            <person name="Walter F."/>
            <person name="Albersmeier A."/>
            <person name="Kalinowski J."/>
            <person name="Ruckert C."/>
        </authorList>
    </citation>
    <scope>NUCLEOTIDE SEQUENCE</scope>
    <source>
        <strain evidence="3">JCM 17820</strain>
    </source>
</reference>
<organism evidence="3 4">
    <name type="scientific">Haloarcula pellucida</name>
    <dbReference type="NCBI Taxonomy" id="1427151"/>
    <lineage>
        <taxon>Archaea</taxon>
        <taxon>Methanobacteriati</taxon>
        <taxon>Methanobacteriota</taxon>
        <taxon>Stenosarchaea group</taxon>
        <taxon>Halobacteria</taxon>
        <taxon>Halobacteriales</taxon>
        <taxon>Haloarculaceae</taxon>
        <taxon>Haloarcula</taxon>
    </lineage>
</organism>
<proteinExistence type="predicted"/>
<feature type="region of interest" description="Disordered" evidence="1">
    <location>
        <begin position="223"/>
        <end position="259"/>
    </location>
</feature>
<dbReference type="EMBL" id="BMOU01000001">
    <property type="protein sequence ID" value="GGN86816.1"/>
    <property type="molecule type" value="Genomic_DNA"/>
</dbReference>
<feature type="region of interest" description="Disordered" evidence="1">
    <location>
        <begin position="38"/>
        <end position="81"/>
    </location>
</feature>
<evidence type="ECO:0000313" key="4">
    <source>
        <dbReference type="Proteomes" id="UP000605784"/>
    </source>
</evidence>
<dbReference type="RefSeq" id="WP_188994223.1">
    <property type="nucleotide sequence ID" value="NZ_BMOU01000001.1"/>
</dbReference>
<reference evidence="3" key="2">
    <citation type="submission" date="2020-09" db="EMBL/GenBank/DDBJ databases">
        <authorList>
            <person name="Sun Q."/>
            <person name="Ohkuma M."/>
        </authorList>
    </citation>
    <scope>NUCLEOTIDE SEQUENCE</scope>
    <source>
        <strain evidence="3">JCM 17820</strain>
    </source>
</reference>
<dbReference type="InterPro" id="IPR025403">
    <property type="entry name" value="TgpA-like_C"/>
</dbReference>
<keyword evidence="4" id="KW-1185">Reference proteome</keyword>
<feature type="domain" description="Protein-glutamine gamma-glutamyltransferase-like C-terminal" evidence="2">
    <location>
        <begin position="259"/>
        <end position="326"/>
    </location>
</feature>
<protein>
    <recommendedName>
        <fullName evidence="2">Protein-glutamine gamma-glutamyltransferase-like C-terminal domain-containing protein</fullName>
    </recommendedName>
</protein>
<feature type="compositionally biased region" description="Pro residues" evidence="1">
    <location>
        <begin position="45"/>
        <end position="60"/>
    </location>
</feature>
<name>A0A830GG33_9EURY</name>
<sequence length="335" mass="33705">MPSSLIRAALALLCAGAVIYATALFPAALDVELQQQAPVDGTEPAPTPAPDTPTATPTPTPTATQTPTPTPAPPDRGGGSGGLPDLSFLPTLVALLGLTAVGYVGVVLVRASDGYGGVDITLPWIGRVSLPFAGVIQRIPQVTTAVLLTGGAGLARVTAGVGTVVSGVGSGLAAGLVPFARMAGRSLTALPTALVAIAGVPMRSLAGLTGGGLFASLRGGIERPEFMEPDDPTTEDARTASSVPAGTDADDDPGPPSIREAWERLTDAVPVDNPTATTPGEYARRATDVGLPEGPVWRLTELFRAITYGGESPSAGRTEAARDALEDIFGGGDDS</sequence>
<dbReference type="AlphaFoldDB" id="A0A830GG33"/>
<dbReference type="Pfam" id="PF13559">
    <property type="entry name" value="DUF4129"/>
    <property type="match status" value="1"/>
</dbReference>
<evidence type="ECO:0000259" key="2">
    <source>
        <dbReference type="Pfam" id="PF13559"/>
    </source>
</evidence>
<comment type="caution">
    <text evidence="3">The sequence shown here is derived from an EMBL/GenBank/DDBJ whole genome shotgun (WGS) entry which is preliminary data.</text>
</comment>